<feature type="region of interest" description="Disordered" evidence="1">
    <location>
        <begin position="73"/>
        <end position="92"/>
    </location>
</feature>
<evidence type="ECO:0000313" key="2">
    <source>
        <dbReference type="EMBL" id="GFH27385.1"/>
    </source>
</evidence>
<comment type="caution">
    <text evidence="2">The sequence shown here is derived from an EMBL/GenBank/DDBJ whole genome shotgun (WGS) entry which is preliminary data.</text>
</comment>
<organism evidence="2 3">
    <name type="scientific">Haematococcus lacustris</name>
    <name type="common">Green alga</name>
    <name type="synonym">Haematococcus pluvialis</name>
    <dbReference type="NCBI Taxonomy" id="44745"/>
    <lineage>
        <taxon>Eukaryota</taxon>
        <taxon>Viridiplantae</taxon>
        <taxon>Chlorophyta</taxon>
        <taxon>core chlorophytes</taxon>
        <taxon>Chlorophyceae</taxon>
        <taxon>CS clade</taxon>
        <taxon>Chlamydomonadales</taxon>
        <taxon>Haematococcaceae</taxon>
        <taxon>Haematococcus</taxon>
    </lineage>
</organism>
<reference evidence="2 3" key="1">
    <citation type="submission" date="2020-02" db="EMBL/GenBank/DDBJ databases">
        <title>Draft genome sequence of Haematococcus lacustris strain NIES-144.</title>
        <authorList>
            <person name="Morimoto D."/>
            <person name="Nakagawa S."/>
            <person name="Yoshida T."/>
            <person name="Sawayama S."/>
        </authorList>
    </citation>
    <scope>NUCLEOTIDE SEQUENCE [LARGE SCALE GENOMIC DNA]</scope>
    <source>
        <strain evidence="2 3">NIES-144</strain>
    </source>
</reference>
<sequence length="144" mass="16072">MPRLQVNLRSGAVLGERCAVPLETVAEREQSIAAVWRGYHETYSGASAITIQRGYMVRHNLYGKQRTAACKRAPSISPVESEADSDDFKDGEQGSKAWCINQNCWQEQATASAAVKKRTQQQQQPPRSQQAQEAAALVIQRWVR</sequence>
<keyword evidence="3" id="KW-1185">Reference proteome</keyword>
<evidence type="ECO:0000256" key="1">
    <source>
        <dbReference type="SAM" id="MobiDB-lite"/>
    </source>
</evidence>
<dbReference type="AlphaFoldDB" id="A0A699ZZ08"/>
<evidence type="ECO:0000313" key="3">
    <source>
        <dbReference type="Proteomes" id="UP000485058"/>
    </source>
</evidence>
<accession>A0A699ZZ08</accession>
<dbReference type="EMBL" id="BLLF01003455">
    <property type="protein sequence ID" value="GFH27385.1"/>
    <property type="molecule type" value="Genomic_DNA"/>
</dbReference>
<gene>
    <name evidence="2" type="ORF">HaLaN_25697</name>
</gene>
<protein>
    <submittedName>
        <fullName evidence="2">Uncharacterized protein</fullName>
    </submittedName>
</protein>
<dbReference type="Proteomes" id="UP000485058">
    <property type="component" value="Unassembled WGS sequence"/>
</dbReference>
<name>A0A699ZZ08_HAELA</name>
<proteinExistence type="predicted"/>